<sequence>MSFTFIRVMGNFLHFLHNIVYAVQKNKKMTVPLSKALIQRWVRLYVAYIFDLRFCFSLKINFKIPSDSSLVRFFVCFFCEQIFAPGFKKLVYHKIKNYYDGQH</sequence>
<dbReference type="Proteomes" id="UP000812440">
    <property type="component" value="Chromosome 4"/>
</dbReference>
<organism evidence="1 2">
    <name type="scientific">Hymenochirus boettgeri</name>
    <name type="common">Congo dwarf clawed frog</name>
    <dbReference type="NCBI Taxonomy" id="247094"/>
    <lineage>
        <taxon>Eukaryota</taxon>
        <taxon>Metazoa</taxon>
        <taxon>Chordata</taxon>
        <taxon>Craniata</taxon>
        <taxon>Vertebrata</taxon>
        <taxon>Euteleostomi</taxon>
        <taxon>Amphibia</taxon>
        <taxon>Batrachia</taxon>
        <taxon>Anura</taxon>
        <taxon>Pipoidea</taxon>
        <taxon>Pipidae</taxon>
        <taxon>Pipinae</taxon>
        <taxon>Hymenochirus</taxon>
    </lineage>
</organism>
<name>A0A8T2IZE3_9PIPI</name>
<evidence type="ECO:0000313" key="2">
    <source>
        <dbReference type="Proteomes" id="UP000812440"/>
    </source>
</evidence>
<keyword evidence="2" id="KW-1185">Reference proteome</keyword>
<dbReference type="AlphaFoldDB" id="A0A8T2IZE3"/>
<protein>
    <submittedName>
        <fullName evidence="1">Uncharacterized protein</fullName>
    </submittedName>
</protein>
<comment type="caution">
    <text evidence="1">The sequence shown here is derived from an EMBL/GenBank/DDBJ whole genome shotgun (WGS) entry which is preliminary data.</text>
</comment>
<accession>A0A8T2IZE3</accession>
<reference evidence="1" key="1">
    <citation type="thesis" date="2020" institute="ProQuest LLC" country="789 East Eisenhower Parkway, Ann Arbor, MI, USA">
        <title>Comparative Genomics and Chromosome Evolution.</title>
        <authorList>
            <person name="Mudd A.B."/>
        </authorList>
    </citation>
    <scope>NUCLEOTIDE SEQUENCE</scope>
    <source>
        <strain evidence="1">Female2</strain>
        <tissue evidence="1">Blood</tissue>
    </source>
</reference>
<gene>
    <name evidence="1" type="ORF">GDO86_007551</name>
</gene>
<evidence type="ECO:0000313" key="1">
    <source>
        <dbReference type="EMBL" id="KAG8436494.1"/>
    </source>
</evidence>
<dbReference type="EMBL" id="JAACNH010000007">
    <property type="protein sequence ID" value="KAG8436494.1"/>
    <property type="molecule type" value="Genomic_DNA"/>
</dbReference>
<proteinExistence type="predicted"/>